<dbReference type="AlphaFoldDB" id="A0AA35WK10"/>
<keyword evidence="2" id="KW-0675">Receptor</keyword>
<feature type="domain" description="Tyrosine-protein phosphatase" evidence="1">
    <location>
        <begin position="1"/>
        <end position="54"/>
    </location>
</feature>
<dbReference type="EMBL" id="CASHTH010001545">
    <property type="protein sequence ID" value="CAI8016647.1"/>
    <property type="molecule type" value="Genomic_DNA"/>
</dbReference>
<dbReference type="Proteomes" id="UP001174909">
    <property type="component" value="Unassembled WGS sequence"/>
</dbReference>
<sequence length="54" mass="6168">MVWQEKVPSVVMITNLVEGKKTKCEQYWPSSGSQDFGPFHVSITHQLILADYTI</sequence>
<protein>
    <submittedName>
        <fullName evidence="2">Receptor-type tyrosine-protein phosphatase zeta</fullName>
    </submittedName>
</protein>
<gene>
    <name evidence="2" type="ORF">GBAR_LOCUS10194</name>
</gene>
<dbReference type="SUPFAM" id="SSF52799">
    <property type="entry name" value="(Phosphotyrosine protein) phosphatases II"/>
    <property type="match status" value="1"/>
</dbReference>
<dbReference type="InterPro" id="IPR000242">
    <property type="entry name" value="PTP_cat"/>
</dbReference>
<reference evidence="2" key="1">
    <citation type="submission" date="2023-03" db="EMBL/GenBank/DDBJ databases">
        <authorList>
            <person name="Steffen K."/>
            <person name="Cardenas P."/>
        </authorList>
    </citation>
    <scope>NUCLEOTIDE SEQUENCE</scope>
</reference>
<keyword evidence="3" id="KW-1185">Reference proteome</keyword>
<accession>A0AA35WK10</accession>
<evidence type="ECO:0000259" key="1">
    <source>
        <dbReference type="PROSITE" id="PS50055"/>
    </source>
</evidence>
<evidence type="ECO:0000313" key="2">
    <source>
        <dbReference type="EMBL" id="CAI8016647.1"/>
    </source>
</evidence>
<dbReference type="InterPro" id="IPR029021">
    <property type="entry name" value="Prot-tyrosine_phosphatase-like"/>
</dbReference>
<feature type="non-terminal residue" evidence="2">
    <location>
        <position position="54"/>
    </location>
</feature>
<name>A0AA35WK10_GEOBA</name>
<proteinExistence type="predicted"/>
<comment type="caution">
    <text evidence="2">The sequence shown here is derived from an EMBL/GenBank/DDBJ whole genome shotgun (WGS) entry which is preliminary data.</text>
</comment>
<dbReference type="PROSITE" id="PS50055">
    <property type="entry name" value="TYR_PHOSPHATASE_PTP"/>
    <property type="match status" value="1"/>
</dbReference>
<dbReference type="GO" id="GO:0004725">
    <property type="term" value="F:protein tyrosine phosphatase activity"/>
    <property type="evidence" value="ECO:0007669"/>
    <property type="project" value="InterPro"/>
</dbReference>
<dbReference type="Pfam" id="PF00102">
    <property type="entry name" value="Y_phosphatase"/>
    <property type="match status" value="1"/>
</dbReference>
<dbReference type="Gene3D" id="3.90.190.10">
    <property type="entry name" value="Protein tyrosine phosphatase superfamily"/>
    <property type="match status" value="1"/>
</dbReference>
<dbReference type="InterPro" id="IPR050348">
    <property type="entry name" value="Protein-Tyr_Phosphatase"/>
</dbReference>
<evidence type="ECO:0000313" key="3">
    <source>
        <dbReference type="Proteomes" id="UP001174909"/>
    </source>
</evidence>
<dbReference type="PANTHER" id="PTHR19134">
    <property type="entry name" value="RECEPTOR-TYPE TYROSINE-PROTEIN PHOSPHATASE"/>
    <property type="match status" value="1"/>
</dbReference>
<organism evidence="2 3">
    <name type="scientific">Geodia barretti</name>
    <name type="common">Barrett's horny sponge</name>
    <dbReference type="NCBI Taxonomy" id="519541"/>
    <lineage>
        <taxon>Eukaryota</taxon>
        <taxon>Metazoa</taxon>
        <taxon>Porifera</taxon>
        <taxon>Demospongiae</taxon>
        <taxon>Heteroscleromorpha</taxon>
        <taxon>Tetractinellida</taxon>
        <taxon>Astrophorina</taxon>
        <taxon>Geodiidae</taxon>
        <taxon>Geodia</taxon>
    </lineage>
</organism>
<dbReference type="PANTHER" id="PTHR19134:SF449">
    <property type="entry name" value="TYROSINE-PROTEIN PHOSPHATASE 1"/>
    <property type="match status" value="1"/>
</dbReference>